<proteinExistence type="inferred from homology"/>
<feature type="non-terminal residue" evidence="3">
    <location>
        <position position="1"/>
    </location>
</feature>
<sequence>LQAYYIYAVHFLDRNVIVGCRGKELESAE</sequence>
<gene>
    <name evidence="3" type="ORF">WN50_33595</name>
</gene>
<protein>
    <submittedName>
        <fullName evidence="3">NifZ family protein</fullName>
    </submittedName>
</protein>
<evidence type="ECO:0000313" key="3">
    <source>
        <dbReference type="EMBL" id="KMW70654.1"/>
    </source>
</evidence>
<dbReference type="AlphaFoldDB" id="A0A0J9HNA6"/>
<dbReference type="InterPro" id="IPR007415">
    <property type="entry name" value="Nitrogenase_MoFe_mat_NifZ"/>
</dbReference>
<dbReference type="Proteomes" id="UP000033607">
    <property type="component" value="Unassembled WGS sequence"/>
</dbReference>
<name>A0A0J9HNA6_9CYAN</name>
<accession>A0A0J9HNA6</accession>
<comment type="similarity">
    <text evidence="1">Belongs to the NifZ family.</text>
</comment>
<dbReference type="Pfam" id="PF04319">
    <property type="entry name" value="NifZ"/>
    <property type="match status" value="1"/>
</dbReference>
<dbReference type="PATRIC" id="fig|1637645.4.peg.2003"/>
<dbReference type="EMBL" id="LATL02000097">
    <property type="protein sequence ID" value="KMW70654.1"/>
    <property type="molecule type" value="Genomic_DNA"/>
</dbReference>
<reference evidence="3 4" key="1">
    <citation type="submission" date="2015-06" db="EMBL/GenBank/DDBJ databases">
        <title>Draft genome assembly of filamentous brackish cyanobacterium Limnoraphis robusta strain CS-951.</title>
        <authorList>
            <person name="Willis A."/>
            <person name="Parks M."/>
            <person name="Burford M.A."/>
        </authorList>
    </citation>
    <scope>NUCLEOTIDE SEQUENCE [LARGE SCALE GENOMIC DNA]</scope>
    <source>
        <strain evidence="3 4">CS-951</strain>
    </source>
</reference>
<comment type="caution">
    <text evidence="3">The sequence shown here is derived from an EMBL/GenBank/DDBJ whole genome shotgun (WGS) entry which is preliminary data.</text>
</comment>
<evidence type="ECO:0000256" key="2">
    <source>
        <dbReference type="ARBA" id="ARBA00023231"/>
    </source>
</evidence>
<evidence type="ECO:0000313" key="4">
    <source>
        <dbReference type="Proteomes" id="UP000033607"/>
    </source>
</evidence>
<organism evidence="3 4">
    <name type="scientific">Limnoraphis robusta CS-951</name>
    <dbReference type="NCBI Taxonomy" id="1637645"/>
    <lineage>
        <taxon>Bacteria</taxon>
        <taxon>Bacillati</taxon>
        <taxon>Cyanobacteriota</taxon>
        <taxon>Cyanophyceae</taxon>
        <taxon>Oscillatoriophycideae</taxon>
        <taxon>Oscillatoriales</taxon>
        <taxon>Sirenicapillariaceae</taxon>
        <taxon>Limnoraphis</taxon>
    </lineage>
</organism>
<dbReference type="GO" id="GO:0009399">
    <property type="term" value="P:nitrogen fixation"/>
    <property type="evidence" value="ECO:0007669"/>
    <property type="project" value="InterPro"/>
</dbReference>
<keyword evidence="2" id="KW-0535">Nitrogen fixation</keyword>
<evidence type="ECO:0000256" key="1">
    <source>
        <dbReference type="ARBA" id="ARBA00008027"/>
    </source>
</evidence>